<accession>A0A7W7TXA6</accession>
<dbReference type="CDD" id="cd21109">
    <property type="entry name" value="SPASM"/>
    <property type="match status" value="1"/>
</dbReference>
<keyword evidence="8" id="KW-1185">Reference proteome</keyword>
<dbReference type="SFLD" id="SFLDS00029">
    <property type="entry name" value="Radical_SAM"/>
    <property type="match status" value="1"/>
</dbReference>
<dbReference type="InterPro" id="IPR058240">
    <property type="entry name" value="rSAM_sf"/>
</dbReference>
<keyword evidence="2" id="KW-0479">Metal-binding</keyword>
<dbReference type="PANTHER" id="PTHR11228:SF7">
    <property type="entry name" value="PQQA PEPTIDE CYCLASE"/>
    <property type="match status" value="1"/>
</dbReference>
<dbReference type="GO" id="GO:0003824">
    <property type="term" value="F:catalytic activity"/>
    <property type="evidence" value="ECO:0007669"/>
    <property type="project" value="InterPro"/>
</dbReference>
<keyword evidence="4" id="KW-0411">Iron-sulfur</keyword>
<proteinExistence type="predicted"/>
<dbReference type="InterPro" id="IPR023885">
    <property type="entry name" value="4Fe4S-binding_SPASM_dom"/>
</dbReference>
<organism evidence="7 8">
    <name type="scientific">Streptomyces nymphaeiformis</name>
    <dbReference type="NCBI Taxonomy" id="2663842"/>
    <lineage>
        <taxon>Bacteria</taxon>
        <taxon>Bacillati</taxon>
        <taxon>Actinomycetota</taxon>
        <taxon>Actinomycetes</taxon>
        <taxon>Kitasatosporales</taxon>
        <taxon>Streptomycetaceae</taxon>
        <taxon>Streptomyces</taxon>
    </lineage>
</organism>
<gene>
    <name evidence="7" type="ORF">GGE06_001990</name>
</gene>
<dbReference type="SFLD" id="SFLDG01216">
    <property type="entry name" value="thioether_bond_formation_requi"/>
    <property type="match status" value="1"/>
</dbReference>
<evidence type="ECO:0000259" key="6">
    <source>
        <dbReference type="PROSITE" id="PS51918"/>
    </source>
</evidence>
<dbReference type="PANTHER" id="PTHR11228">
    <property type="entry name" value="RADICAL SAM DOMAIN PROTEIN"/>
    <property type="match status" value="1"/>
</dbReference>
<dbReference type="PROSITE" id="PS51918">
    <property type="entry name" value="RADICAL_SAM"/>
    <property type="match status" value="1"/>
</dbReference>
<feature type="region of interest" description="Disordered" evidence="5">
    <location>
        <begin position="262"/>
        <end position="292"/>
    </location>
</feature>
<dbReference type="Pfam" id="PF13186">
    <property type="entry name" value="SPASM"/>
    <property type="match status" value="1"/>
</dbReference>
<dbReference type="InterPro" id="IPR013785">
    <property type="entry name" value="Aldolase_TIM"/>
</dbReference>
<dbReference type="GO" id="GO:0046872">
    <property type="term" value="F:metal ion binding"/>
    <property type="evidence" value="ECO:0007669"/>
    <property type="project" value="UniProtKB-KW"/>
</dbReference>
<dbReference type="Proteomes" id="UP000582643">
    <property type="component" value="Unassembled WGS sequence"/>
</dbReference>
<dbReference type="CDD" id="cd01335">
    <property type="entry name" value="Radical_SAM"/>
    <property type="match status" value="1"/>
</dbReference>
<dbReference type="Gene3D" id="3.20.20.70">
    <property type="entry name" value="Aldolase class I"/>
    <property type="match status" value="1"/>
</dbReference>
<dbReference type="SFLD" id="SFLDF00365">
    <property type="entry name" value="thuricin_CD_(TrnCD-like)"/>
    <property type="match status" value="1"/>
</dbReference>
<dbReference type="SFLD" id="SFLDG01386">
    <property type="entry name" value="main_SPASM_domain-containing"/>
    <property type="match status" value="1"/>
</dbReference>
<reference evidence="7 8" key="1">
    <citation type="submission" date="2020-08" db="EMBL/GenBank/DDBJ databases">
        <title>Genomic Encyclopedia of Type Strains, Phase III (KMG-III): the genomes of soil and plant-associated and newly described type strains.</title>
        <authorList>
            <person name="Whitman W."/>
        </authorList>
    </citation>
    <scope>NUCLEOTIDE SEQUENCE [LARGE SCALE GENOMIC DNA]</scope>
    <source>
        <strain evidence="7 8">SFB5A</strain>
    </source>
</reference>
<comment type="caution">
    <text evidence="7">The sequence shown here is derived from an EMBL/GenBank/DDBJ whole genome shotgun (WGS) entry which is preliminary data.</text>
</comment>
<dbReference type="GO" id="GO:0051536">
    <property type="term" value="F:iron-sulfur cluster binding"/>
    <property type="evidence" value="ECO:0007669"/>
    <property type="project" value="UniProtKB-KW"/>
</dbReference>
<dbReference type="RefSeq" id="WP_116156887.1">
    <property type="nucleotide sequence ID" value="NZ_JACHJY010000002.1"/>
</dbReference>
<evidence type="ECO:0000313" key="7">
    <source>
        <dbReference type="EMBL" id="MBB4981082.1"/>
    </source>
</evidence>
<name>A0A7W7TXA6_9ACTN</name>
<dbReference type="Pfam" id="PF04055">
    <property type="entry name" value="Radical_SAM"/>
    <property type="match status" value="1"/>
</dbReference>
<dbReference type="EMBL" id="JACHJY010000002">
    <property type="protein sequence ID" value="MBB4981082.1"/>
    <property type="molecule type" value="Genomic_DNA"/>
</dbReference>
<keyword evidence="3" id="KW-0408">Iron</keyword>
<evidence type="ECO:0000256" key="1">
    <source>
        <dbReference type="ARBA" id="ARBA00022691"/>
    </source>
</evidence>
<dbReference type="SUPFAM" id="SSF102114">
    <property type="entry name" value="Radical SAM enzymes"/>
    <property type="match status" value="1"/>
</dbReference>
<evidence type="ECO:0000256" key="4">
    <source>
        <dbReference type="ARBA" id="ARBA00023014"/>
    </source>
</evidence>
<dbReference type="AlphaFoldDB" id="A0A7W7TXA6"/>
<evidence type="ECO:0000256" key="5">
    <source>
        <dbReference type="SAM" id="MobiDB-lite"/>
    </source>
</evidence>
<dbReference type="SFLD" id="SFLDG01067">
    <property type="entry name" value="SPASM/twitch_domain_containing"/>
    <property type="match status" value="1"/>
</dbReference>
<dbReference type="InterPro" id="IPR007197">
    <property type="entry name" value="rSAM"/>
</dbReference>
<feature type="domain" description="Radical SAM core" evidence="6">
    <location>
        <begin position="8"/>
        <end position="226"/>
    </location>
</feature>
<evidence type="ECO:0000313" key="8">
    <source>
        <dbReference type="Proteomes" id="UP000582643"/>
    </source>
</evidence>
<evidence type="ECO:0000256" key="3">
    <source>
        <dbReference type="ARBA" id="ARBA00023004"/>
    </source>
</evidence>
<dbReference type="InterPro" id="IPR050377">
    <property type="entry name" value="Radical_SAM_PqqE_MftC-like"/>
</dbReference>
<sequence length="292" mass="31478">MTIAPAEPTTLWYLALEITERCQFTCPSVCYAESGPSRSHSSMSEENWLRIIDEAVSLGTEEIQLIGGEPTLHPGFDRITQYALAAGLRVRVYTNLFRVRDEHWALFRHPGVRLATTYHSTDAEEHDRLTGRTGSHKATRANIIKAVERGIPLRVAILDAGDGERAARARAEMYALKVTDIHVGEVRAVGNAGPAIPSTSALCGRCGDRRATVLPNGDVSVCEIGRFLTAGNVRRGSLRSVLASDQWAEATASVPRRPDVRACGPDCEPASSDSCAPSKGNPCGPVSFIPAS</sequence>
<protein>
    <submittedName>
        <fullName evidence="7">MoaA/NifB/PqqE/SkfB family radical SAM enzyme</fullName>
    </submittedName>
</protein>
<keyword evidence="1" id="KW-0949">S-adenosyl-L-methionine</keyword>
<evidence type="ECO:0000256" key="2">
    <source>
        <dbReference type="ARBA" id="ARBA00022723"/>
    </source>
</evidence>